<dbReference type="GO" id="GO:0016020">
    <property type="term" value="C:membrane"/>
    <property type="evidence" value="ECO:0007669"/>
    <property type="project" value="UniProtKB-SubCell"/>
</dbReference>
<feature type="transmembrane region" description="Helical" evidence="8">
    <location>
        <begin position="649"/>
        <end position="668"/>
    </location>
</feature>
<organism evidence="10 11">
    <name type="scientific">Fusarium venenatum</name>
    <dbReference type="NCBI Taxonomy" id="56646"/>
    <lineage>
        <taxon>Eukaryota</taxon>
        <taxon>Fungi</taxon>
        <taxon>Dikarya</taxon>
        <taxon>Ascomycota</taxon>
        <taxon>Pezizomycotina</taxon>
        <taxon>Sordariomycetes</taxon>
        <taxon>Hypocreomycetidae</taxon>
        <taxon>Hypocreales</taxon>
        <taxon>Nectriaceae</taxon>
        <taxon>Fusarium</taxon>
    </lineage>
</organism>
<dbReference type="GO" id="GO:0005975">
    <property type="term" value="P:carbohydrate metabolic process"/>
    <property type="evidence" value="ECO:0007669"/>
    <property type="project" value="UniProtKB-ARBA"/>
</dbReference>
<feature type="transmembrane region" description="Helical" evidence="8">
    <location>
        <begin position="711"/>
        <end position="730"/>
    </location>
</feature>
<sequence length="884" mass="100886">MGSFWARVISVTPAAVFLLAVGFNTLFPGNDPYRCRAIQSTGRWIDPPDEEGNRYPFQQWQPDGCIMNKYESEDIRRCMQGRRIVVVGDSTSRNVGHGISRLLDAKRSNRDRKELKMPKSQFFNMTYYGQMIQRLPNIFLEWKENASQEQFGHNLEMYANEKQNTPSVEKQEAPALMYMAGGVWFTRMNASLPGGTTVISPNSSFALTASPFMLEMLNSPWDTRFGTYKEYMSRIFDFINDNTPDNDPFTAPMDPIDGLGNQMFYGPPAGPVYLGDDPVHIIDSIRRLGETAMMRDWLREVEQDWKLPIIWSIPMLTYGQNKTWLDGYKTGLHVKHGIADTRGNIILNLRCNAKLDRMKSYPYKRTCCTDYGIKTVTQLGMVALGIIYLVACLMGEILDLYHDRSEPQWRVFNMRVGSFLLALLMCYYADRTQMMAKGEKLWQPIDFAVLCAPCLAIILLTICRSRSPIPMGIETSLSTNETNEAFLSRQQTEEWKGWMQALILIYHWTGAIKGSKSIYILIRLCVAAYLFQTGYGHTLYFLRKNDFSLRRVGAVLLRLNLLSCCLAYVMDTDYMFYYFAPLVSFWFLVVYATMSVGGKRYNSDQKVVLSKICISSLLVSAIFMGTPFTEFVFGLLKTVFNIQWSHKEWQYRVTLDMFVVYVGMLTAVVNNEMKKTGFRLRLRIILAVAGLFATMYYFNATLHLRTKVYKTWHPLVSFIPILAFIALRNISAPIRNCHSRAMAWLGRCSLETYILQYHLLMAADTEGVLIVDGFFGDGTVMGDRWRALVIIVPLFLWVSNSVAKSTVYIVDLIMESSEEKEKASASSFAWLEKVPGYERITAPKVRVACIVLAMWILNMLTPGHEDVPAPSGGHHVTSAPLPPW</sequence>
<feature type="transmembrane region" description="Helical" evidence="8">
    <location>
        <begin position="518"/>
        <end position="540"/>
    </location>
</feature>
<feature type="transmembrane region" description="Helical" evidence="8">
    <location>
        <begin position="576"/>
        <end position="596"/>
    </location>
</feature>
<keyword evidence="11" id="KW-1185">Reference proteome</keyword>
<feature type="transmembrane region" description="Helical" evidence="8">
    <location>
        <begin position="379"/>
        <end position="398"/>
    </location>
</feature>
<dbReference type="Pfam" id="PF07779">
    <property type="entry name" value="Cas1_AcylT"/>
    <property type="match status" value="1"/>
</dbReference>
<feature type="transmembrane region" description="Helical" evidence="8">
    <location>
        <begin position="552"/>
        <end position="570"/>
    </location>
</feature>
<protein>
    <recommendedName>
        <fullName evidence="9">Cas1p 10 TM acyl transferase domain-containing protein</fullName>
    </recommendedName>
</protein>
<reference evidence="11" key="1">
    <citation type="submission" date="2014-10" db="EMBL/GenBank/DDBJ databases">
        <authorList>
            <person name="King R."/>
        </authorList>
    </citation>
    <scope>NUCLEOTIDE SEQUENCE [LARGE SCALE GENOMIC DNA]</scope>
    <source>
        <strain evidence="11">A3/5</strain>
    </source>
</reference>
<feature type="transmembrane region" description="Helical" evidence="8">
    <location>
        <begin position="608"/>
        <end position="629"/>
    </location>
</feature>
<comment type="similarity">
    <text evidence="2">Belongs to the PC-esterase family. CASD1 subfamily.</text>
</comment>
<evidence type="ECO:0000256" key="6">
    <source>
        <dbReference type="ARBA" id="ARBA00023136"/>
    </source>
</evidence>
<evidence type="ECO:0000256" key="1">
    <source>
        <dbReference type="ARBA" id="ARBA00004141"/>
    </source>
</evidence>
<comment type="subcellular location">
    <subcellularLocation>
        <location evidence="1">Membrane</location>
        <topology evidence="1">Multi-pass membrane protein</topology>
    </subcellularLocation>
</comment>
<feature type="transmembrane region" description="Helical" evidence="8">
    <location>
        <begin position="680"/>
        <end position="699"/>
    </location>
</feature>
<proteinExistence type="inferred from homology"/>
<evidence type="ECO:0000313" key="10">
    <source>
        <dbReference type="EMBL" id="CEI63677.1"/>
    </source>
</evidence>
<feature type="transmembrane region" description="Helical" evidence="8">
    <location>
        <begin position="441"/>
        <end position="462"/>
    </location>
</feature>
<evidence type="ECO:0000256" key="8">
    <source>
        <dbReference type="SAM" id="Phobius"/>
    </source>
</evidence>
<dbReference type="InterPro" id="IPR012419">
    <property type="entry name" value="Cas1_AcylTrans_dom"/>
</dbReference>
<dbReference type="EMBL" id="LN649229">
    <property type="protein sequence ID" value="CEI63677.1"/>
    <property type="molecule type" value="Genomic_DNA"/>
</dbReference>
<feature type="domain" description="Cas1p 10 TM acyl transferase" evidence="9">
    <location>
        <begin position="364"/>
        <end position="820"/>
    </location>
</feature>
<keyword evidence="4 8" id="KW-0812">Transmembrane</keyword>
<dbReference type="PANTHER" id="PTHR13533:SF1">
    <property type="entry name" value="N-ACETYLNEURAMINATE 9-O-ACETYLTRANSFERASE"/>
    <property type="match status" value="1"/>
</dbReference>
<evidence type="ECO:0000256" key="3">
    <source>
        <dbReference type="ARBA" id="ARBA00022679"/>
    </source>
</evidence>
<keyword evidence="7" id="KW-0325">Glycoprotein</keyword>
<dbReference type="GO" id="GO:0005794">
    <property type="term" value="C:Golgi apparatus"/>
    <property type="evidence" value="ECO:0007669"/>
    <property type="project" value="UniProtKB-ARBA"/>
</dbReference>
<feature type="transmembrane region" description="Helical" evidence="8">
    <location>
        <begin position="410"/>
        <end position="429"/>
    </location>
</feature>
<dbReference type="PANTHER" id="PTHR13533">
    <property type="entry name" value="N-ACETYLNEURAMINATE 9-O-ACETYLTRANSFERASE"/>
    <property type="match status" value="1"/>
</dbReference>
<keyword evidence="3" id="KW-0808">Transferase</keyword>
<evidence type="ECO:0000313" key="11">
    <source>
        <dbReference type="Proteomes" id="UP000245910"/>
    </source>
</evidence>
<evidence type="ECO:0000256" key="7">
    <source>
        <dbReference type="ARBA" id="ARBA00023180"/>
    </source>
</evidence>
<dbReference type="OrthoDB" id="1932925at2759"/>
<evidence type="ECO:0000256" key="4">
    <source>
        <dbReference type="ARBA" id="ARBA00022692"/>
    </source>
</evidence>
<evidence type="ECO:0000259" key="9">
    <source>
        <dbReference type="Pfam" id="PF07779"/>
    </source>
</evidence>
<accession>A0A2L2TGY1</accession>
<evidence type="ECO:0000256" key="2">
    <source>
        <dbReference type="ARBA" id="ARBA00010666"/>
    </source>
</evidence>
<dbReference type="GO" id="GO:0016740">
    <property type="term" value="F:transferase activity"/>
    <property type="evidence" value="ECO:0007669"/>
    <property type="project" value="UniProtKB-KW"/>
</dbReference>
<dbReference type="Proteomes" id="UP000245910">
    <property type="component" value="Chromosome I"/>
</dbReference>
<keyword evidence="5 8" id="KW-1133">Transmembrane helix</keyword>
<keyword evidence="6 8" id="KW-0472">Membrane</keyword>
<dbReference type="AlphaFoldDB" id="A0A2L2TGY1"/>
<evidence type="ECO:0000256" key="5">
    <source>
        <dbReference type="ARBA" id="ARBA00022989"/>
    </source>
</evidence>
<name>A0A2L2TGY1_9HYPO</name>
<feature type="transmembrane region" description="Helical" evidence="8">
    <location>
        <begin position="6"/>
        <end position="27"/>
    </location>
</feature>